<organism evidence="11 12">
    <name type="scientific">Ancylomarina longa</name>
    <dbReference type="NCBI Taxonomy" id="2487017"/>
    <lineage>
        <taxon>Bacteria</taxon>
        <taxon>Pseudomonadati</taxon>
        <taxon>Bacteroidota</taxon>
        <taxon>Bacteroidia</taxon>
        <taxon>Marinilabiliales</taxon>
        <taxon>Marinifilaceae</taxon>
        <taxon>Ancylomarina</taxon>
    </lineage>
</organism>
<dbReference type="GO" id="GO:0016410">
    <property type="term" value="F:N-acyltransferase activity"/>
    <property type="evidence" value="ECO:0007669"/>
    <property type="project" value="UniProtKB-UniRule"/>
</dbReference>
<dbReference type="InterPro" id="IPR004563">
    <property type="entry name" value="Apolipo_AcylTrfase"/>
</dbReference>
<keyword evidence="5 9" id="KW-0812">Transmembrane</keyword>
<dbReference type="Proteomes" id="UP000282985">
    <property type="component" value="Unassembled WGS sequence"/>
</dbReference>
<feature type="transmembrane region" description="Helical" evidence="9">
    <location>
        <begin position="160"/>
        <end position="176"/>
    </location>
</feature>
<keyword evidence="4 9" id="KW-0808">Transferase</keyword>
<evidence type="ECO:0000256" key="5">
    <source>
        <dbReference type="ARBA" id="ARBA00022692"/>
    </source>
</evidence>
<dbReference type="EC" id="2.3.1.269" evidence="9"/>
<dbReference type="SUPFAM" id="SSF56317">
    <property type="entry name" value="Carbon-nitrogen hydrolase"/>
    <property type="match status" value="1"/>
</dbReference>
<dbReference type="GO" id="GO:0042158">
    <property type="term" value="P:lipoprotein biosynthetic process"/>
    <property type="evidence" value="ECO:0007669"/>
    <property type="project" value="UniProtKB-UniRule"/>
</dbReference>
<evidence type="ECO:0000256" key="6">
    <source>
        <dbReference type="ARBA" id="ARBA00022989"/>
    </source>
</evidence>
<dbReference type="Pfam" id="PF00795">
    <property type="entry name" value="CN_hydrolase"/>
    <property type="match status" value="1"/>
</dbReference>
<comment type="pathway">
    <text evidence="9">Protein modification; lipoprotein biosynthesis (N-acyl transfer).</text>
</comment>
<dbReference type="Gene3D" id="3.60.110.10">
    <property type="entry name" value="Carbon-nitrogen hydrolase"/>
    <property type="match status" value="1"/>
</dbReference>
<feature type="transmembrane region" description="Helical" evidence="9">
    <location>
        <begin position="183"/>
        <end position="204"/>
    </location>
</feature>
<dbReference type="InterPro" id="IPR003010">
    <property type="entry name" value="C-N_Hydrolase"/>
</dbReference>
<name>A0A434AFP2_9BACT</name>
<protein>
    <recommendedName>
        <fullName evidence="9">Apolipoprotein N-acyltransferase</fullName>
        <shortName evidence="9">ALP N-acyltransferase</shortName>
        <ecNumber evidence="9">2.3.1.269</ecNumber>
    </recommendedName>
</protein>
<dbReference type="PANTHER" id="PTHR38686:SF1">
    <property type="entry name" value="APOLIPOPROTEIN N-ACYLTRANSFERASE"/>
    <property type="match status" value="1"/>
</dbReference>
<evidence type="ECO:0000313" key="12">
    <source>
        <dbReference type="Proteomes" id="UP000282985"/>
    </source>
</evidence>
<dbReference type="RefSeq" id="WP_127344699.1">
    <property type="nucleotide sequence ID" value="NZ_RJJX01000026.1"/>
</dbReference>
<dbReference type="Pfam" id="PF20154">
    <property type="entry name" value="LNT_N"/>
    <property type="match status" value="1"/>
</dbReference>
<dbReference type="UniPathway" id="UPA00666"/>
<comment type="catalytic activity">
    <reaction evidence="9">
        <text>N-terminal S-1,2-diacyl-sn-glyceryl-L-cysteinyl-[lipoprotein] + a glycerophospholipid = N-acyl-S-1,2-diacyl-sn-glyceryl-L-cysteinyl-[lipoprotein] + a 2-acyl-sn-glycero-3-phospholipid + H(+)</text>
        <dbReference type="Rhea" id="RHEA:48228"/>
        <dbReference type="Rhea" id="RHEA-COMP:14681"/>
        <dbReference type="Rhea" id="RHEA-COMP:14684"/>
        <dbReference type="ChEBI" id="CHEBI:15378"/>
        <dbReference type="ChEBI" id="CHEBI:136912"/>
        <dbReference type="ChEBI" id="CHEBI:140656"/>
        <dbReference type="ChEBI" id="CHEBI:140657"/>
        <dbReference type="ChEBI" id="CHEBI:140660"/>
        <dbReference type="EC" id="2.3.1.269"/>
    </reaction>
</comment>
<evidence type="ECO:0000256" key="1">
    <source>
        <dbReference type="ARBA" id="ARBA00004651"/>
    </source>
</evidence>
<dbReference type="InterPro" id="IPR036526">
    <property type="entry name" value="C-N_Hydrolase_sf"/>
</dbReference>
<evidence type="ECO:0000259" key="10">
    <source>
        <dbReference type="PROSITE" id="PS50263"/>
    </source>
</evidence>
<keyword evidence="8 9" id="KW-0012">Acyltransferase</keyword>
<comment type="subcellular location">
    <subcellularLocation>
        <location evidence="1 9">Cell membrane</location>
        <topology evidence="1 9">Multi-pass membrane protein</topology>
    </subcellularLocation>
</comment>
<evidence type="ECO:0000256" key="2">
    <source>
        <dbReference type="ARBA" id="ARBA00010065"/>
    </source>
</evidence>
<dbReference type="OrthoDB" id="9804277at2"/>
<dbReference type="CDD" id="cd07571">
    <property type="entry name" value="ALP_N-acyl_transferase"/>
    <property type="match status" value="1"/>
</dbReference>
<keyword evidence="3 9" id="KW-1003">Cell membrane</keyword>
<feature type="transmembrane region" description="Helical" evidence="9">
    <location>
        <begin position="12"/>
        <end position="42"/>
    </location>
</feature>
<keyword evidence="6 9" id="KW-1133">Transmembrane helix</keyword>
<keyword evidence="12" id="KW-1185">Reference proteome</keyword>
<dbReference type="HAMAP" id="MF_01148">
    <property type="entry name" value="Lnt"/>
    <property type="match status" value="1"/>
</dbReference>
<feature type="transmembrane region" description="Helical" evidence="9">
    <location>
        <begin position="79"/>
        <end position="99"/>
    </location>
</feature>
<dbReference type="AlphaFoldDB" id="A0A434AFP2"/>
<feature type="transmembrane region" description="Helical" evidence="9">
    <location>
        <begin position="111"/>
        <end position="129"/>
    </location>
</feature>
<dbReference type="PANTHER" id="PTHR38686">
    <property type="entry name" value="APOLIPOPROTEIN N-ACYLTRANSFERASE"/>
    <property type="match status" value="1"/>
</dbReference>
<proteinExistence type="inferred from homology"/>
<comment type="function">
    <text evidence="9">Catalyzes the phospholipid dependent N-acylation of the N-terminal cysteine of apolipoprotein, the last step in lipoprotein maturation.</text>
</comment>
<evidence type="ECO:0000256" key="3">
    <source>
        <dbReference type="ARBA" id="ARBA00022475"/>
    </source>
</evidence>
<dbReference type="GO" id="GO:0005886">
    <property type="term" value="C:plasma membrane"/>
    <property type="evidence" value="ECO:0007669"/>
    <property type="project" value="UniProtKB-SubCell"/>
</dbReference>
<gene>
    <name evidence="9 11" type="primary">lnt</name>
    <name evidence="11" type="ORF">DLK05_14565</name>
</gene>
<sequence length="515" mass="59221">MIPKVNKNILLAIASGILLGIPFCIPALFFLIFIAWIPLLILEDKLQNHPNSYLLFNYSLICFLIWNAMAYWWVGKAQLFGVILIIILNALILSLVFWLISKTRKMQQIPILFPFLIIWLGFEYFHTQWELAFPWLNLGNAFASAPKWMQWYEFTGTRGGSLWIIIVNIACYAAFVKSHSIRLTNIIGVGLIIAIPLTFSNVIFHQPESKISTRSFVLIQPNLDPYTEKFVPEQEEKHFSNFLSQADSLCQSLQPDYLFGPETLILDYIKENKPNKSSYFNRLLALKKKYPKTNFLIGVQSEGSYNDKKESYNSALFLADTIPAFYHKTKLVPLFESMPFNRYLGFLNDYALEIGGYKGTYSSRNSTASFYSNDSVALTPIVCFESIFGDYCAQRVPAKPGFICMITNDGWWKNTPGYQYHFHYSQIRAIESRRQYIRIANNGISALINAKGKIISQTKWWQPAILSGNVSLEKKATFYSQHGDFIGRICLFFAILLLIFVKIQTYTQQSLKRTN</sequence>
<keyword evidence="11" id="KW-0449">Lipoprotein</keyword>
<evidence type="ECO:0000256" key="8">
    <source>
        <dbReference type="ARBA" id="ARBA00023315"/>
    </source>
</evidence>
<dbReference type="NCBIfam" id="TIGR00546">
    <property type="entry name" value="lnt"/>
    <property type="match status" value="1"/>
</dbReference>
<comment type="similarity">
    <text evidence="2 9">Belongs to the CN hydrolase family. Apolipoprotein N-acyltransferase subfamily.</text>
</comment>
<dbReference type="EMBL" id="RJJX01000026">
    <property type="protein sequence ID" value="RUT73194.1"/>
    <property type="molecule type" value="Genomic_DNA"/>
</dbReference>
<accession>A0A434AFP2</accession>
<dbReference type="PROSITE" id="PS50263">
    <property type="entry name" value="CN_HYDROLASE"/>
    <property type="match status" value="1"/>
</dbReference>
<evidence type="ECO:0000313" key="11">
    <source>
        <dbReference type="EMBL" id="RUT73194.1"/>
    </source>
</evidence>
<reference evidence="11 12" key="1">
    <citation type="submission" date="2018-11" db="EMBL/GenBank/DDBJ databases">
        <title>Parancylomarina longa gen. nov., sp. nov., isolated from sediments of southern Okinawa.</title>
        <authorList>
            <person name="Fu T."/>
        </authorList>
    </citation>
    <scope>NUCLEOTIDE SEQUENCE [LARGE SCALE GENOMIC DNA]</scope>
    <source>
        <strain evidence="11 12">T3-2 S1-C</strain>
    </source>
</reference>
<evidence type="ECO:0000256" key="4">
    <source>
        <dbReference type="ARBA" id="ARBA00022679"/>
    </source>
</evidence>
<evidence type="ECO:0000256" key="9">
    <source>
        <dbReference type="HAMAP-Rule" id="MF_01148"/>
    </source>
</evidence>
<evidence type="ECO:0000256" key="7">
    <source>
        <dbReference type="ARBA" id="ARBA00023136"/>
    </source>
</evidence>
<comment type="caution">
    <text evidence="11">The sequence shown here is derived from an EMBL/GenBank/DDBJ whole genome shotgun (WGS) entry which is preliminary data.</text>
</comment>
<keyword evidence="7 9" id="KW-0472">Membrane</keyword>
<dbReference type="InterPro" id="IPR045378">
    <property type="entry name" value="LNT_N"/>
</dbReference>
<feature type="transmembrane region" description="Helical" evidence="9">
    <location>
        <begin position="485"/>
        <end position="503"/>
    </location>
</feature>
<feature type="domain" description="CN hydrolase" evidence="10">
    <location>
        <begin position="219"/>
        <end position="472"/>
    </location>
</feature>
<feature type="transmembrane region" description="Helical" evidence="9">
    <location>
        <begin position="54"/>
        <end position="73"/>
    </location>
</feature>